<dbReference type="PANTHER" id="PTHR43700:SF1">
    <property type="entry name" value="PHOSPHORIBOSYLAMINOIMIDAZOLE-SUCCINOCARBOXAMIDE SYNTHASE"/>
    <property type="match status" value="1"/>
</dbReference>
<evidence type="ECO:0000259" key="9">
    <source>
        <dbReference type="Pfam" id="PF01259"/>
    </source>
</evidence>
<dbReference type="CDD" id="cd01414">
    <property type="entry name" value="SAICAR_synt_Sc"/>
    <property type="match status" value="1"/>
</dbReference>
<evidence type="ECO:0000256" key="8">
    <source>
        <dbReference type="ARBA" id="ARBA00048475"/>
    </source>
</evidence>
<gene>
    <name evidence="10" type="ORF">A2442_02035</name>
</gene>
<organism evidence="10 11">
    <name type="scientific">Candidatus Campbellbacteria bacterium RIFOXYC2_FULL_35_25</name>
    <dbReference type="NCBI Taxonomy" id="1797582"/>
    <lineage>
        <taxon>Bacteria</taxon>
        <taxon>Candidatus Campbelliibacteriota</taxon>
    </lineage>
</organism>
<evidence type="ECO:0000313" key="11">
    <source>
        <dbReference type="Proteomes" id="UP000179003"/>
    </source>
</evidence>
<proteinExistence type="inferred from homology"/>
<dbReference type="Pfam" id="PF01259">
    <property type="entry name" value="SAICAR_synt"/>
    <property type="match status" value="1"/>
</dbReference>
<reference evidence="10 11" key="1">
    <citation type="journal article" date="2016" name="Nat. Commun.">
        <title>Thousands of microbial genomes shed light on interconnected biogeochemical processes in an aquifer system.</title>
        <authorList>
            <person name="Anantharaman K."/>
            <person name="Brown C.T."/>
            <person name="Hug L.A."/>
            <person name="Sharon I."/>
            <person name="Castelle C.J."/>
            <person name="Probst A.J."/>
            <person name="Thomas B.C."/>
            <person name="Singh A."/>
            <person name="Wilkins M.J."/>
            <person name="Karaoz U."/>
            <person name="Brodie E.L."/>
            <person name="Williams K.H."/>
            <person name="Hubbard S.S."/>
            <person name="Banfield J.F."/>
        </authorList>
    </citation>
    <scope>NUCLEOTIDE SEQUENCE [LARGE SCALE GENOMIC DNA]</scope>
</reference>
<accession>A0A1F5EIF3</accession>
<name>A0A1F5EIF3_9BACT</name>
<dbReference type="GO" id="GO:0005524">
    <property type="term" value="F:ATP binding"/>
    <property type="evidence" value="ECO:0007669"/>
    <property type="project" value="UniProtKB-KW"/>
</dbReference>
<dbReference type="EMBL" id="MFAE01000008">
    <property type="protein sequence ID" value="OGD67155.1"/>
    <property type="molecule type" value="Genomic_DNA"/>
</dbReference>
<dbReference type="Gene3D" id="3.30.200.20">
    <property type="entry name" value="Phosphorylase Kinase, domain 1"/>
    <property type="match status" value="1"/>
</dbReference>
<evidence type="ECO:0000256" key="1">
    <source>
        <dbReference type="ARBA" id="ARBA00004672"/>
    </source>
</evidence>
<dbReference type="GO" id="GO:0005737">
    <property type="term" value="C:cytoplasm"/>
    <property type="evidence" value="ECO:0007669"/>
    <property type="project" value="TreeGrafter"/>
</dbReference>
<sequence length="342" mass="39381">MGAKIPIAVKETELSLYLLRKMMMLTYRGKTRDMYALLKNFLIVATDRISIFDFVLNALIPYKGEVLTAMVHFWLNTVLKDFPNHLVFSNKYPSQNAAMDLLSQFPSLDLKRSLVVKAVDILPYEFIFRHHLGGSVFKGYQRTGTAGGQKLPPNLPKWSRLMVPLFTPSTKEESGHDENINASSFLDNHGEEGRELVGMLQRAYERVYAFAKERGILVLDTKLEADFGIIADEVFTPDSSRFCDEKDWEQAMRDGREPNFLDKQVVRQWGEKIITPFTKEGENIIGLKGLDPENKEHVEWVHQLKLPEEIIAETTRRYLEIFERLTGKSLPEYQKFNMGIII</sequence>
<keyword evidence="5" id="KW-0547">Nucleotide-binding</keyword>
<dbReference type="SUPFAM" id="SSF56104">
    <property type="entry name" value="SAICAR synthase-like"/>
    <property type="match status" value="1"/>
</dbReference>
<dbReference type="InterPro" id="IPR028923">
    <property type="entry name" value="SAICAR_synt/ADE2_N"/>
</dbReference>
<feature type="domain" description="SAICAR synthetase/ADE2 N-terminal" evidence="9">
    <location>
        <begin position="26"/>
        <end position="280"/>
    </location>
</feature>
<evidence type="ECO:0000256" key="7">
    <source>
        <dbReference type="ARBA" id="ARBA00022840"/>
    </source>
</evidence>
<dbReference type="PANTHER" id="PTHR43700">
    <property type="entry name" value="PHOSPHORIBOSYLAMINOIMIDAZOLE-SUCCINOCARBOXAMIDE SYNTHASE"/>
    <property type="match status" value="1"/>
</dbReference>
<dbReference type="AlphaFoldDB" id="A0A1F5EIF3"/>
<dbReference type="UniPathway" id="UPA00074">
    <property type="reaction ID" value="UER00131"/>
</dbReference>
<dbReference type="EC" id="6.3.2.6" evidence="3"/>
<dbReference type="GO" id="GO:0006189">
    <property type="term" value="P:'de novo' IMP biosynthetic process"/>
    <property type="evidence" value="ECO:0007669"/>
    <property type="project" value="UniProtKB-UniPathway"/>
</dbReference>
<evidence type="ECO:0000256" key="4">
    <source>
        <dbReference type="ARBA" id="ARBA00022598"/>
    </source>
</evidence>
<comment type="caution">
    <text evidence="10">The sequence shown here is derived from an EMBL/GenBank/DDBJ whole genome shotgun (WGS) entry which is preliminary data.</text>
</comment>
<dbReference type="Proteomes" id="UP000179003">
    <property type="component" value="Unassembled WGS sequence"/>
</dbReference>
<evidence type="ECO:0000256" key="5">
    <source>
        <dbReference type="ARBA" id="ARBA00022741"/>
    </source>
</evidence>
<evidence type="ECO:0000256" key="2">
    <source>
        <dbReference type="ARBA" id="ARBA00010190"/>
    </source>
</evidence>
<keyword evidence="4" id="KW-0436">Ligase</keyword>
<keyword evidence="7" id="KW-0067">ATP-binding</keyword>
<comment type="similarity">
    <text evidence="2">Belongs to the SAICAR synthetase family.</text>
</comment>
<dbReference type="GO" id="GO:0004639">
    <property type="term" value="F:phosphoribosylaminoimidazolesuccinocarboxamide synthase activity"/>
    <property type="evidence" value="ECO:0007669"/>
    <property type="project" value="UniProtKB-EC"/>
</dbReference>
<keyword evidence="6" id="KW-0658">Purine biosynthesis</keyword>
<evidence type="ECO:0000256" key="6">
    <source>
        <dbReference type="ARBA" id="ARBA00022755"/>
    </source>
</evidence>
<dbReference type="Gene3D" id="3.30.470.20">
    <property type="entry name" value="ATP-grasp fold, B domain"/>
    <property type="match status" value="1"/>
</dbReference>
<comment type="catalytic activity">
    <reaction evidence="8">
        <text>5-amino-1-(5-phospho-D-ribosyl)imidazole-4-carboxylate + L-aspartate + ATP = (2S)-2-[5-amino-1-(5-phospho-beta-D-ribosyl)imidazole-4-carboxamido]succinate + ADP + phosphate + 2 H(+)</text>
        <dbReference type="Rhea" id="RHEA:22628"/>
        <dbReference type="ChEBI" id="CHEBI:15378"/>
        <dbReference type="ChEBI" id="CHEBI:29991"/>
        <dbReference type="ChEBI" id="CHEBI:30616"/>
        <dbReference type="ChEBI" id="CHEBI:43474"/>
        <dbReference type="ChEBI" id="CHEBI:58443"/>
        <dbReference type="ChEBI" id="CHEBI:77657"/>
        <dbReference type="ChEBI" id="CHEBI:456216"/>
        <dbReference type="EC" id="6.3.2.6"/>
    </reaction>
</comment>
<protein>
    <recommendedName>
        <fullName evidence="3">phosphoribosylaminoimidazolesuccinocarboxamide synthase</fullName>
        <ecNumber evidence="3">6.3.2.6</ecNumber>
    </recommendedName>
</protein>
<evidence type="ECO:0000256" key="3">
    <source>
        <dbReference type="ARBA" id="ARBA00012217"/>
    </source>
</evidence>
<comment type="pathway">
    <text evidence="1">Purine metabolism; IMP biosynthesis via de novo pathway; 5-amino-1-(5-phospho-D-ribosyl)imidazole-4-carboxamide from 5-amino-1-(5-phospho-D-ribosyl)imidazole-4-carboxylate: step 1/2.</text>
</comment>
<evidence type="ECO:0000313" key="10">
    <source>
        <dbReference type="EMBL" id="OGD67155.1"/>
    </source>
</evidence>
<dbReference type="STRING" id="1797582.A2442_02035"/>